<proteinExistence type="predicted"/>
<feature type="compositionally biased region" description="Basic residues" evidence="1">
    <location>
        <begin position="53"/>
        <end position="63"/>
    </location>
</feature>
<name>A0A0N4ZC25_PARTI</name>
<keyword evidence="2" id="KW-1185">Reference proteome</keyword>
<organism evidence="2 3">
    <name type="scientific">Parastrongyloides trichosuri</name>
    <name type="common">Possum-specific nematode worm</name>
    <dbReference type="NCBI Taxonomy" id="131310"/>
    <lineage>
        <taxon>Eukaryota</taxon>
        <taxon>Metazoa</taxon>
        <taxon>Ecdysozoa</taxon>
        <taxon>Nematoda</taxon>
        <taxon>Chromadorea</taxon>
        <taxon>Rhabditida</taxon>
        <taxon>Tylenchina</taxon>
        <taxon>Panagrolaimomorpha</taxon>
        <taxon>Strongyloidoidea</taxon>
        <taxon>Strongyloididae</taxon>
        <taxon>Parastrongyloides</taxon>
    </lineage>
</organism>
<evidence type="ECO:0000313" key="2">
    <source>
        <dbReference type="Proteomes" id="UP000038045"/>
    </source>
</evidence>
<sequence>MSEFLKSICPCLFGNLEDEVPLIDDIRADAQDQSALAVNQRNDNENETSRAGRPGRSRHNNYRQGKYRFHRDEETERELKALYDRTKERMININEMHEDVDFEKLRKLFDNDSYMKEIELHDKMSTDVIEKDCLLDPTGSEEEQMNLLTNACPLPAEQSQNINNILNKLKDSLDKMNNIEFDEPLVVYMDL</sequence>
<protein>
    <submittedName>
        <fullName evidence="3">Reverse transcriptase domain-containing protein</fullName>
    </submittedName>
</protein>
<dbReference type="AlphaFoldDB" id="A0A0N4ZC25"/>
<dbReference type="Proteomes" id="UP000038045">
    <property type="component" value="Unplaced"/>
</dbReference>
<reference evidence="3" key="1">
    <citation type="submission" date="2017-02" db="UniProtKB">
        <authorList>
            <consortium name="WormBaseParasite"/>
        </authorList>
    </citation>
    <scope>IDENTIFICATION</scope>
</reference>
<feature type="region of interest" description="Disordered" evidence="1">
    <location>
        <begin position="36"/>
        <end position="63"/>
    </location>
</feature>
<accession>A0A0N4ZC25</accession>
<evidence type="ECO:0000313" key="3">
    <source>
        <dbReference type="WBParaSite" id="PTRK_0000508000.1"/>
    </source>
</evidence>
<evidence type="ECO:0000256" key="1">
    <source>
        <dbReference type="SAM" id="MobiDB-lite"/>
    </source>
</evidence>
<dbReference type="WBParaSite" id="PTRK_0000508000.1">
    <property type="protein sequence ID" value="PTRK_0000508000.1"/>
    <property type="gene ID" value="PTRK_0000508000"/>
</dbReference>